<dbReference type="RefSeq" id="WP_238591309.1">
    <property type="nucleotide sequence ID" value="NZ_CBCSEB010000001.1"/>
</dbReference>
<name>A0A4Q7MQ28_9BURK</name>
<dbReference type="AlphaFoldDB" id="A0A4Q7MQ28"/>
<gene>
    <name evidence="3" type="ORF">EV679_1766</name>
</gene>
<dbReference type="Pfam" id="PF06476">
    <property type="entry name" value="DUF1090"/>
    <property type="match status" value="1"/>
</dbReference>
<keyword evidence="2" id="KW-0732">Signal</keyword>
<feature type="chain" id="PRO_5020353924" evidence="2">
    <location>
        <begin position="24"/>
        <end position="135"/>
    </location>
</feature>
<keyword evidence="1" id="KW-0175">Coiled coil</keyword>
<proteinExistence type="predicted"/>
<dbReference type="GeneID" id="99726412"/>
<dbReference type="InterPro" id="IPR009468">
    <property type="entry name" value="DUF1090"/>
</dbReference>
<evidence type="ECO:0000256" key="1">
    <source>
        <dbReference type="SAM" id="Coils"/>
    </source>
</evidence>
<evidence type="ECO:0000313" key="3">
    <source>
        <dbReference type="EMBL" id="RZS70360.1"/>
    </source>
</evidence>
<dbReference type="PROSITE" id="PS51257">
    <property type="entry name" value="PROKAR_LIPOPROTEIN"/>
    <property type="match status" value="1"/>
</dbReference>
<dbReference type="Proteomes" id="UP000292039">
    <property type="component" value="Unassembled WGS sequence"/>
</dbReference>
<evidence type="ECO:0000313" key="4">
    <source>
        <dbReference type="Proteomes" id="UP000292039"/>
    </source>
</evidence>
<evidence type="ECO:0000256" key="2">
    <source>
        <dbReference type="SAM" id="SignalP"/>
    </source>
</evidence>
<organism evidence="3 4">
    <name type="scientific">Kerstersia gyiorum</name>
    <dbReference type="NCBI Taxonomy" id="206506"/>
    <lineage>
        <taxon>Bacteria</taxon>
        <taxon>Pseudomonadati</taxon>
        <taxon>Pseudomonadota</taxon>
        <taxon>Betaproteobacteria</taxon>
        <taxon>Burkholderiales</taxon>
        <taxon>Alcaligenaceae</taxon>
        <taxon>Kerstersia</taxon>
    </lineage>
</organism>
<reference evidence="3 4" key="1">
    <citation type="submission" date="2019-02" db="EMBL/GenBank/DDBJ databases">
        <title>Genomic Encyclopedia of Type Strains, Phase IV (KMG-IV): sequencing the most valuable type-strain genomes for metagenomic binning, comparative biology and taxonomic classification.</title>
        <authorList>
            <person name="Goeker M."/>
        </authorList>
    </citation>
    <scope>NUCLEOTIDE SEQUENCE [LARGE SCALE GENOMIC DNA]</scope>
    <source>
        <strain evidence="3 4">DSM 16618</strain>
    </source>
</reference>
<feature type="coiled-coil region" evidence="1">
    <location>
        <begin position="71"/>
        <end position="131"/>
    </location>
</feature>
<comment type="caution">
    <text evidence="3">The sequence shown here is derived from an EMBL/GenBank/DDBJ whole genome shotgun (WGS) entry which is preliminary data.</text>
</comment>
<dbReference type="EMBL" id="SGWZ01000002">
    <property type="protein sequence ID" value="RZS70360.1"/>
    <property type="molecule type" value="Genomic_DNA"/>
</dbReference>
<feature type="signal peptide" evidence="2">
    <location>
        <begin position="1"/>
        <end position="23"/>
    </location>
</feature>
<accession>A0A4Q7MQ28</accession>
<protein>
    <submittedName>
        <fullName evidence="3">Uncharacterized protein DUF1090</fullName>
    </submittedName>
</protein>
<sequence>MMQKLIQATLWTVLACAALPAQAANPGCERKAAEIEQQLDYAKTYGNVYRQRGLERALTEVRTHCTDAGLVSEKRSEIAEQNEKVNEIQAEIEEKQTEGRLDKVRKLERKLEREREELRLLQNELRELESGFTAK</sequence>